<name>A0AA35WT09_GEOBA</name>
<dbReference type="InterPro" id="IPR013083">
    <property type="entry name" value="Znf_RING/FYVE/PHD"/>
</dbReference>
<dbReference type="EMBL" id="CASHTH010002303">
    <property type="protein sequence ID" value="CAI8027866.1"/>
    <property type="molecule type" value="Genomic_DNA"/>
</dbReference>
<dbReference type="PROSITE" id="PS50178">
    <property type="entry name" value="ZF_FYVE"/>
    <property type="match status" value="2"/>
</dbReference>
<dbReference type="Gene3D" id="3.30.40.10">
    <property type="entry name" value="Zinc/RING finger domain, C3HC4 (zinc finger)"/>
    <property type="match status" value="2"/>
</dbReference>
<evidence type="ECO:0000313" key="8">
    <source>
        <dbReference type="Proteomes" id="UP001174909"/>
    </source>
</evidence>
<dbReference type="InterPro" id="IPR011011">
    <property type="entry name" value="Znf_FYVE_PHD"/>
</dbReference>
<organism evidence="7 8">
    <name type="scientific">Geodia barretti</name>
    <name type="common">Barrett's horny sponge</name>
    <dbReference type="NCBI Taxonomy" id="519541"/>
    <lineage>
        <taxon>Eukaryota</taxon>
        <taxon>Metazoa</taxon>
        <taxon>Porifera</taxon>
        <taxon>Demospongiae</taxon>
        <taxon>Heteroscleromorpha</taxon>
        <taxon>Tetractinellida</taxon>
        <taxon>Astrophorina</taxon>
        <taxon>Geodiidae</taxon>
        <taxon>Geodia</taxon>
    </lineage>
</organism>
<feature type="compositionally biased region" description="Pro residues" evidence="5">
    <location>
        <begin position="54"/>
        <end position="67"/>
    </location>
</feature>
<dbReference type="AlphaFoldDB" id="A0AA35WT09"/>
<evidence type="ECO:0000256" key="1">
    <source>
        <dbReference type="ARBA" id="ARBA00022723"/>
    </source>
</evidence>
<dbReference type="GO" id="GO:0008270">
    <property type="term" value="F:zinc ion binding"/>
    <property type="evidence" value="ECO:0007669"/>
    <property type="project" value="UniProtKB-KW"/>
</dbReference>
<keyword evidence="3" id="KW-0862">Zinc</keyword>
<reference evidence="7" key="1">
    <citation type="submission" date="2023-03" db="EMBL/GenBank/DDBJ databases">
        <authorList>
            <person name="Steffen K."/>
            <person name="Cardenas P."/>
        </authorList>
    </citation>
    <scope>NUCLEOTIDE SEQUENCE</scope>
</reference>
<dbReference type="PANTHER" id="PTHR23164">
    <property type="entry name" value="EARLY ENDOSOME ANTIGEN 1"/>
    <property type="match status" value="1"/>
</dbReference>
<feature type="domain" description="FYVE-type" evidence="6">
    <location>
        <begin position="155"/>
        <end position="210"/>
    </location>
</feature>
<evidence type="ECO:0000256" key="3">
    <source>
        <dbReference type="ARBA" id="ARBA00022833"/>
    </source>
</evidence>
<feature type="compositionally biased region" description="Polar residues" evidence="5">
    <location>
        <begin position="88"/>
        <end position="100"/>
    </location>
</feature>
<dbReference type="SMART" id="SM00064">
    <property type="entry name" value="FYVE"/>
    <property type="match status" value="2"/>
</dbReference>
<comment type="caution">
    <text evidence="7">The sequence shown here is derived from an EMBL/GenBank/DDBJ whole genome shotgun (WGS) entry which is preliminary data.</text>
</comment>
<gene>
    <name evidence="7" type="ORF">GBAR_LOCUS15865</name>
</gene>
<keyword evidence="1" id="KW-0479">Metal-binding</keyword>
<dbReference type="SUPFAM" id="SSF57903">
    <property type="entry name" value="FYVE/PHD zinc finger"/>
    <property type="match status" value="2"/>
</dbReference>
<proteinExistence type="predicted"/>
<dbReference type="InterPro" id="IPR000306">
    <property type="entry name" value="Znf_FYVE"/>
</dbReference>
<evidence type="ECO:0000256" key="2">
    <source>
        <dbReference type="ARBA" id="ARBA00022771"/>
    </source>
</evidence>
<feature type="compositionally biased region" description="Polar residues" evidence="5">
    <location>
        <begin position="118"/>
        <end position="127"/>
    </location>
</feature>
<evidence type="ECO:0000256" key="4">
    <source>
        <dbReference type="PROSITE-ProRule" id="PRU00091"/>
    </source>
</evidence>
<keyword evidence="2 4" id="KW-0863">Zinc-finger</keyword>
<dbReference type="InterPro" id="IPR017455">
    <property type="entry name" value="Znf_FYVE-rel"/>
</dbReference>
<evidence type="ECO:0000256" key="5">
    <source>
        <dbReference type="SAM" id="MobiDB-lite"/>
    </source>
</evidence>
<feature type="region of interest" description="Disordered" evidence="5">
    <location>
        <begin position="46"/>
        <end position="134"/>
    </location>
</feature>
<sequence>MASNGGPYSGFYEQPYELRTPLFRRLSNMGVQPKDLIATLPRMHEKATFGNSPPTSPPLPDPSPAPTLPGAQRIPQRDRSGTDGALLASNSPQPESSVRGSPSPEGRKLFKKKKRGGSTTSNVQQLPRSRAETDTLRRDHYVSFDNAAKCAEKNCRRRFRFRDRKRNCGMCGEVFCRKCSKFLRKLSPNADPDPLGTFRNVCEKCFNLTLRSGRYRDLKHDFIALREEAKRAVKQKLVVEATPLSAQPRSTLKSERIRGEIDRLVKGYEGQNALKAVIGTPNWQKSKDWVPDSKASECFAPECGKRFRLGLLRKINCRVCGQVFCRECTKQEIILFCMFKESPASWAINGKEGTPTSRPNRFETYPVCNGCCTELEEVLLSQIDGPISPADASTLEQSLQASCMDEIASLQAELANLQRNIEQTLPIYQQLTDTLNIEDSSPKRVEGDHPLRDLAKAQADLSDTFTHMANRSQALKNLSPPTDTQERLLRHIMMSTFNFYQEYMFLFKSVQMKLKEMIPIESLAMIQDFLDQQSMERVHIALRQLSFEVLNIEKVFRIQVDFAQSLVEADMAIEKELCPVLEKRGESWEKHLKCLAEFVQDGFKNRPFVKLGRERPRNGSNYKLYVQYLALDRTKYVLSRCVRELDAKTREEAFLETKSSLARGGKQVSIELKTITDRLSPEKK</sequence>
<keyword evidence="8" id="KW-1185">Reference proteome</keyword>
<dbReference type="Proteomes" id="UP001174909">
    <property type="component" value="Unassembled WGS sequence"/>
</dbReference>
<dbReference type="Pfam" id="PF01363">
    <property type="entry name" value="FYVE"/>
    <property type="match status" value="2"/>
</dbReference>
<feature type="domain" description="FYVE-type" evidence="6">
    <location>
        <begin position="303"/>
        <end position="376"/>
    </location>
</feature>
<protein>
    <submittedName>
        <fullName evidence="7">Vacuolar segregation protein PEP7</fullName>
    </submittedName>
</protein>
<evidence type="ECO:0000313" key="7">
    <source>
        <dbReference type="EMBL" id="CAI8027866.1"/>
    </source>
</evidence>
<accession>A0AA35WT09</accession>
<evidence type="ECO:0000259" key="6">
    <source>
        <dbReference type="PROSITE" id="PS50178"/>
    </source>
</evidence>